<dbReference type="GO" id="GO:0004803">
    <property type="term" value="F:transposase activity"/>
    <property type="evidence" value="ECO:0007669"/>
    <property type="project" value="InterPro"/>
</dbReference>
<dbReference type="AlphaFoldDB" id="A0A1F5ZH02"/>
<dbReference type="Pfam" id="PF01797">
    <property type="entry name" value="Y1_Tnp"/>
    <property type="match status" value="1"/>
</dbReference>
<evidence type="ECO:0000313" key="3">
    <source>
        <dbReference type="Proteomes" id="UP000177268"/>
    </source>
</evidence>
<evidence type="ECO:0000259" key="1">
    <source>
        <dbReference type="SMART" id="SM01321"/>
    </source>
</evidence>
<dbReference type="Gene3D" id="3.30.70.1290">
    <property type="entry name" value="Transposase IS200-like"/>
    <property type="match status" value="1"/>
</dbReference>
<dbReference type="InterPro" id="IPR002686">
    <property type="entry name" value="Transposase_17"/>
</dbReference>
<dbReference type="GO" id="GO:0006313">
    <property type="term" value="P:DNA transposition"/>
    <property type="evidence" value="ECO:0007669"/>
    <property type="project" value="InterPro"/>
</dbReference>
<dbReference type="SUPFAM" id="SSF143422">
    <property type="entry name" value="Transposase IS200-like"/>
    <property type="match status" value="1"/>
</dbReference>
<dbReference type="PANTHER" id="PTHR34322">
    <property type="entry name" value="TRANSPOSASE, Y1_TNP DOMAIN-CONTAINING"/>
    <property type="match status" value="1"/>
</dbReference>
<gene>
    <name evidence="2" type="ORF">A2Z00_00535</name>
</gene>
<organism evidence="2 3">
    <name type="scientific">Candidatus Gottesmanbacteria bacterium RBG_13_45_10</name>
    <dbReference type="NCBI Taxonomy" id="1798370"/>
    <lineage>
        <taxon>Bacteria</taxon>
        <taxon>Candidatus Gottesmaniibacteriota</taxon>
    </lineage>
</organism>
<proteinExistence type="predicted"/>
<evidence type="ECO:0000313" key="2">
    <source>
        <dbReference type="EMBL" id="OGG11402.1"/>
    </source>
</evidence>
<comment type="caution">
    <text evidence="2">The sequence shown here is derived from an EMBL/GenBank/DDBJ whole genome shotgun (WGS) entry which is preliminary data.</text>
</comment>
<sequence>MPYRFVPFATDQTYHIFNRSVARQPIFLNSKYYGRMLDTINYYRFDTLRLRFSHYHRLPPKQKYTFMQELESSHVNIVDVLAFCLMPNHVHFLLRQTAENGISGFMRNIQNSYAKYFNTKTKRSGAVFQAMFKSVRMESEEQLLHVSRYIHLNPFTSFVIKDMSGLEEYAWSSYGSYTKNQVYPFVTTDLIQSHFSSIEELQSFTTNQADYQRALAEIKHLTLDNP</sequence>
<accession>A0A1F5ZH02</accession>
<name>A0A1F5ZH02_9BACT</name>
<protein>
    <recommendedName>
        <fullName evidence="1">Transposase IS200-like domain-containing protein</fullName>
    </recommendedName>
</protein>
<dbReference type="PANTHER" id="PTHR34322:SF2">
    <property type="entry name" value="TRANSPOSASE IS200-LIKE DOMAIN-CONTAINING PROTEIN"/>
    <property type="match status" value="1"/>
</dbReference>
<feature type="domain" description="Transposase IS200-like" evidence="1">
    <location>
        <begin position="9"/>
        <end position="153"/>
    </location>
</feature>
<dbReference type="SMART" id="SM01321">
    <property type="entry name" value="Y1_Tnp"/>
    <property type="match status" value="1"/>
</dbReference>
<dbReference type="Proteomes" id="UP000177268">
    <property type="component" value="Unassembled WGS sequence"/>
</dbReference>
<dbReference type="EMBL" id="MFIZ01000030">
    <property type="protein sequence ID" value="OGG11402.1"/>
    <property type="molecule type" value="Genomic_DNA"/>
</dbReference>
<dbReference type="GO" id="GO:0003677">
    <property type="term" value="F:DNA binding"/>
    <property type="evidence" value="ECO:0007669"/>
    <property type="project" value="InterPro"/>
</dbReference>
<dbReference type="InterPro" id="IPR036515">
    <property type="entry name" value="Transposase_17_sf"/>
</dbReference>
<reference evidence="2 3" key="1">
    <citation type="journal article" date="2016" name="Nat. Commun.">
        <title>Thousands of microbial genomes shed light on interconnected biogeochemical processes in an aquifer system.</title>
        <authorList>
            <person name="Anantharaman K."/>
            <person name="Brown C.T."/>
            <person name="Hug L.A."/>
            <person name="Sharon I."/>
            <person name="Castelle C.J."/>
            <person name="Probst A.J."/>
            <person name="Thomas B.C."/>
            <person name="Singh A."/>
            <person name="Wilkins M.J."/>
            <person name="Karaoz U."/>
            <person name="Brodie E.L."/>
            <person name="Williams K.H."/>
            <person name="Hubbard S.S."/>
            <person name="Banfield J.F."/>
        </authorList>
    </citation>
    <scope>NUCLEOTIDE SEQUENCE [LARGE SCALE GENOMIC DNA]</scope>
</reference>